<feature type="compositionally biased region" description="Acidic residues" evidence="1">
    <location>
        <begin position="138"/>
        <end position="178"/>
    </location>
</feature>
<feature type="compositionally biased region" description="Acidic residues" evidence="1">
    <location>
        <begin position="230"/>
        <end position="240"/>
    </location>
</feature>
<dbReference type="Proteomes" id="UP000249829">
    <property type="component" value="Unassembled WGS sequence"/>
</dbReference>
<dbReference type="SUPFAM" id="SSF46689">
    <property type="entry name" value="Homeodomain-like"/>
    <property type="match status" value="1"/>
</dbReference>
<dbReference type="CDD" id="cd00167">
    <property type="entry name" value="SANT"/>
    <property type="match status" value="1"/>
</dbReference>
<reference evidence="3 4" key="1">
    <citation type="submission" date="2018-02" db="EMBL/GenBank/DDBJ databases">
        <title>The genomes of Aspergillus section Nigri reveals drivers in fungal speciation.</title>
        <authorList>
            <consortium name="DOE Joint Genome Institute"/>
            <person name="Vesth T.C."/>
            <person name="Nybo J."/>
            <person name="Theobald S."/>
            <person name="Brandl J."/>
            <person name="Frisvad J.C."/>
            <person name="Nielsen K.F."/>
            <person name="Lyhne E.K."/>
            <person name="Kogle M.E."/>
            <person name="Kuo A."/>
            <person name="Riley R."/>
            <person name="Clum A."/>
            <person name="Nolan M."/>
            <person name="Lipzen A."/>
            <person name="Salamov A."/>
            <person name="Henrissat B."/>
            <person name="Wiebenga A."/>
            <person name="De vries R.P."/>
            <person name="Grigoriev I.V."/>
            <person name="Mortensen U.H."/>
            <person name="Andersen M.R."/>
            <person name="Baker S.E."/>
        </authorList>
    </citation>
    <scope>NUCLEOTIDE SEQUENCE [LARGE SCALE GENOMIC DNA]</scope>
    <source>
        <strain evidence="3 4">CBS 115571</strain>
    </source>
</reference>
<dbReference type="SMART" id="SM00717">
    <property type="entry name" value="SANT"/>
    <property type="match status" value="1"/>
</dbReference>
<dbReference type="EMBL" id="KZ825297">
    <property type="protein sequence ID" value="PYI12784.1"/>
    <property type="molecule type" value="Genomic_DNA"/>
</dbReference>
<feature type="compositionally biased region" description="Low complexity" evidence="1">
    <location>
        <begin position="480"/>
        <end position="494"/>
    </location>
</feature>
<dbReference type="OMA" id="HISCGRW"/>
<name>A0A2V5GUQ8_ASPV1</name>
<feature type="compositionally biased region" description="Polar residues" evidence="1">
    <location>
        <begin position="352"/>
        <end position="361"/>
    </location>
</feature>
<evidence type="ECO:0000256" key="1">
    <source>
        <dbReference type="SAM" id="MobiDB-lite"/>
    </source>
</evidence>
<feature type="region of interest" description="Disordered" evidence="1">
    <location>
        <begin position="1"/>
        <end position="513"/>
    </location>
</feature>
<dbReference type="InterPro" id="IPR001005">
    <property type="entry name" value="SANT/Myb"/>
</dbReference>
<accession>A0A2V5GUQ8</accession>
<feature type="compositionally biased region" description="Polar residues" evidence="1">
    <location>
        <begin position="182"/>
        <end position="197"/>
    </location>
</feature>
<evidence type="ECO:0000313" key="4">
    <source>
        <dbReference type="Proteomes" id="UP000249829"/>
    </source>
</evidence>
<dbReference type="InterPro" id="IPR009057">
    <property type="entry name" value="Homeodomain-like_sf"/>
</dbReference>
<proteinExistence type="predicted"/>
<feature type="compositionally biased region" description="Acidic residues" evidence="1">
    <location>
        <begin position="262"/>
        <end position="281"/>
    </location>
</feature>
<feature type="compositionally biased region" description="Polar residues" evidence="1">
    <location>
        <begin position="85"/>
        <end position="95"/>
    </location>
</feature>
<keyword evidence="4" id="KW-1185">Reference proteome</keyword>
<feature type="region of interest" description="Disordered" evidence="1">
    <location>
        <begin position="687"/>
        <end position="731"/>
    </location>
</feature>
<feature type="compositionally biased region" description="Low complexity" evidence="1">
    <location>
        <begin position="323"/>
        <end position="342"/>
    </location>
</feature>
<feature type="domain" description="Myb-like" evidence="2">
    <location>
        <begin position="707"/>
        <end position="763"/>
    </location>
</feature>
<dbReference type="Gene3D" id="1.10.10.60">
    <property type="entry name" value="Homeodomain-like"/>
    <property type="match status" value="1"/>
</dbReference>
<organism evidence="3 4">
    <name type="scientific">Aspergillus violaceofuscus (strain CBS 115571)</name>
    <dbReference type="NCBI Taxonomy" id="1450538"/>
    <lineage>
        <taxon>Eukaryota</taxon>
        <taxon>Fungi</taxon>
        <taxon>Dikarya</taxon>
        <taxon>Ascomycota</taxon>
        <taxon>Pezizomycotina</taxon>
        <taxon>Eurotiomycetes</taxon>
        <taxon>Eurotiomycetidae</taxon>
        <taxon>Eurotiales</taxon>
        <taxon>Aspergillaceae</taxon>
        <taxon>Aspergillus</taxon>
    </lineage>
</organism>
<feature type="compositionally biased region" description="Polar residues" evidence="1">
    <location>
        <begin position="35"/>
        <end position="44"/>
    </location>
</feature>
<dbReference type="AlphaFoldDB" id="A0A2V5GUQ8"/>
<protein>
    <recommendedName>
        <fullName evidence="2">Myb-like domain-containing protein</fullName>
    </recommendedName>
</protein>
<gene>
    <name evidence="3" type="ORF">BO99DRAFT_408020</name>
</gene>
<evidence type="ECO:0000259" key="2">
    <source>
        <dbReference type="SMART" id="SM00717"/>
    </source>
</evidence>
<feature type="compositionally biased region" description="Basic and acidic residues" evidence="1">
    <location>
        <begin position="378"/>
        <end position="407"/>
    </location>
</feature>
<dbReference type="STRING" id="1450538.A0A2V5GUQ8"/>
<evidence type="ECO:0000313" key="3">
    <source>
        <dbReference type="EMBL" id="PYI12784.1"/>
    </source>
</evidence>
<feature type="compositionally biased region" description="Polar residues" evidence="1">
    <location>
        <begin position="245"/>
        <end position="261"/>
    </location>
</feature>
<sequence length="791" mass="87250">MAKSPQSAASRRRKRDSTTQSVDFLNTVMHKALPSKSNINSPDTPTRRTRRTTLAEIRPSREDLWEIPRSPELAPASEPRRRPSTKLTTVPTSWKSRLRGTSEDESGREVITPGSEGLHNGGAANSNSGGGGEGAYDYAEDDEDAEVLANVGDEEAYGSEDDTEMIDVQEEGSLEDDPPQLNLFSDNDQELTPAQHTSSSSSVADDDESQLQPVKRLAKPSSARSHLAEAMDDSGDEQENGPEASGSSQRRSTRPFSQAGSDNEEEVESSPDEASGDDDSDSTGQTSTAAEDRTERRGKASIPVEKGLSLKPIGEKERRRTRGTAAAPPSSSRSRAVGVSAPSRKEPPPGRSTRSVTTRNQGGADPSHHLRTRNQPRKIQDTPDEAREASADDANHPTGSNDDRDNSGDSGVHSTEAEPSPIATPRKRRRTAVRAPSVQAPPSRQEADVAQPTPGSPHSGSTDSQVDPHSQSGSDEDGDSSQSSDNESDSSADSPWFGKASEEDGQKKSWKAVIRHGRRSTRLNESYRTTELDSIRKPIWSMIALYNNLVERSEAGEGPSDNEVARCGRLLRKANEKHEKLLHKVFNLGKEGSTRADKKQGVALVQAFYKEIIPPMAKVVFLCYEIYHAHENLFSEAYGNLCDHLTTLSEWIQWVDSISGYLDQPSCVESDLRRALGELVQALNYGRLKKAQRPKPPEKQKGPPRGNPNPWTPDEEDALRQGLQKHPEKSTNRYKLIMGDFRRRLPKRGIIDLRKKAREMYEQYMSEIEEELTTEEGRKKWEWVTNIPGSR</sequence>
<feature type="compositionally biased region" description="Polar residues" evidence="1">
    <location>
        <begin position="456"/>
        <end position="469"/>
    </location>
</feature>